<evidence type="ECO:0000256" key="1">
    <source>
        <dbReference type="SAM" id="MobiDB-lite"/>
    </source>
</evidence>
<dbReference type="EMBL" id="FMZW01000049">
    <property type="protein sequence ID" value="SDF26314.1"/>
    <property type="molecule type" value="Genomic_DNA"/>
</dbReference>
<gene>
    <name evidence="2" type="ORF">SAMN05216337_104952</name>
</gene>
<proteinExistence type="predicted"/>
<protein>
    <submittedName>
        <fullName evidence="2">Uncharacterized protein</fullName>
    </submittedName>
</protein>
<evidence type="ECO:0000313" key="2">
    <source>
        <dbReference type="EMBL" id="SDF26314.1"/>
    </source>
</evidence>
<dbReference type="Proteomes" id="UP000199245">
    <property type="component" value="Unassembled WGS sequence"/>
</dbReference>
<organism evidence="2 3">
    <name type="scientific">Bradyrhizobium brasilense</name>
    <dbReference type="NCBI Taxonomy" id="1419277"/>
    <lineage>
        <taxon>Bacteria</taxon>
        <taxon>Pseudomonadati</taxon>
        <taxon>Pseudomonadota</taxon>
        <taxon>Alphaproteobacteria</taxon>
        <taxon>Hyphomicrobiales</taxon>
        <taxon>Nitrobacteraceae</taxon>
        <taxon>Bradyrhizobium</taxon>
    </lineage>
</organism>
<dbReference type="AlphaFoldDB" id="A0A1G7JND8"/>
<feature type="region of interest" description="Disordered" evidence="1">
    <location>
        <begin position="31"/>
        <end position="60"/>
    </location>
</feature>
<sequence length="60" mass="6613">MSIIFDMLYREYCRARLAEMRKQHLLPAIGDVAQAAPSEDSDPPGPRDCGWPAEAPPTLG</sequence>
<reference evidence="2 3" key="1">
    <citation type="submission" date="2016-10" db="EMBL/GenBank/DDBJ databases">
        <authorList>
            <person name="de Groot N.N."/>
        </authorList>
    </citation>
    <scope>NUCLEOTIDE SEQUENCE [LARGE SCALE GENOMIC DNA]</scope>
    <source>
        <strain evidence="2 3">R5</strain>
    </source>
</reference>
<name>A0A1G7JND8_9BRAD</name>
<accession>A0A1G7JND8</accession>
<dbReference type="RefSeq" id="WP_038377339.1">
    <property type="nucleotide sequence ID" value="NZ_JANADM010000047.1"/>
</dbReference>
<evidence type="ECO:0000313" key="3">
    <source>
        <dbReference type="Proteomes" id="UP000199245"/>
    </source>
</evidence>